<accession>A0A1Y1XVP7</accession>
<proteinExistence type="predicted"/>
<comment type="caution">
    <text evidence="2">The sequence shown here is derived from an EMBL/GenBank/DDBJ whole genome shotgun (WGS) entry which is preliminary data.</text>
</comment>
<dbReference type="AlphaFoldDB" id="A0A1Y1XVP7"/>
<sequence>MIYRRFILAKNNFERMKALDWLRILIAGGATVPNSVFTDLCQILRDSDASSPGMGSPGQGKSPDSFYRSSNTLTNVSVYVRILQMIWSNTKHSDSETREIANILTTINEANYNQICQVFQDCEANTTPELYSQQFLDSEINTISIFVKYNLVLILHILGCPYDKIEAAEILPVNSELCFHHGNSASAPDTGANSLDSDKAFEVEKVKEIMTYIASYSEHSKLNIHVELIKTLYLITSHDFEDETGLTSKELLHSKLLKIIWELMSPNYDFLAEFSLSVFMRTIKLYPEEFHEFIEGIFTSEDWETRYKNLDNGFGIFFKTTRDFETLHRDSLHLLGPVYNYCVASLWDKNQNVSNKGLTIARSMRSTNQQNALKAWEMYFAEEKSVAEKTKIVQYMTRLNAIFPGLQVFDWEPLTFTLLKYDTSAADKAQRRSSGLPPTRSHPPGNTSSKNGNRIEISAPAGKTPLGDIENLKASLMTLALQMLANSVKISSSELVRLKSAVVIHLGFEDCKIDWQAPKNKEVTFGALPHTADWNSHILLNVFVLGIKRVLDNVPLPKKPHRKHEESSNGPIVSGITASIGPEMLSQSKYHESHTLTEDGDNSADNMVPGTWFVDVILKMFLSCNELYALPTVMLKSWLELMLIIVNKYELDETVIPVMRRITEIVSIDINDENKQLAIAVCYSLLKKPGKLSALLLSKQIIAMGKLLCKARDSPQDIAALKAKEFLREAFYKFADNCLFLLLFKNHGANTSGENTFDLFYVMETVMGPNDVWTSEETEESLPLRDLPIRDVMEHLISQELNGRAFSTVLSNFSTYIIQIHHHSLGDRLLKGIGIFLGKLAGLLDKRQDIDVSPVLDMVEKILREHPFAIATLTPSLKTLVKHAIESSSVNVESLARLLTVHNLIMLDQLANKFSIGGFLVDLMKLIYTGKTKLPTNGAATLVQVMLWDYYAATPGSAPANLALNQMPQAPATNGYRTIFPGITEMFDDMVLFLGDPLKFQKYTGEEFKISIWTSHLIISMLEPRRNRFHELLCKQHNDQNLHLLNHIFLAIAHIGSPKLCTLALELQDTVTEIISHGVKLAASPETNDELYAAQRVVISQTFVLIKAWSILVHILNADAKYSTAIGRSGKRRAPTTMTAERKLWNTIWPMLRKSLVARVHSNNSNELPLVWRHFFQLVAFLQGLGSEILLVYNHDWLSMVEMFFEEEKSNVAAREIENQTKLLLDIVPTIHFSSELESIVEDIYSELRQSSHFQISPEANQLAIFFGQL</sequence>
<name>A0A1Y1XVP7_9FUNG</name>
<protein>
    <submittedName>
        <fullName evidence="2">Uncharacterized protein</fullName>
    </submittedName>
</protein>
<reference evidence="2 3" key="1">
    <citation type="submission" date="2016-07" db="EMBL/GenBank/DDBJ databases">
        <title>Pervasive Adenine N6-methylation of Active Genes in Fungi.</title>
        <authorList>
            <consortium name="DOE Joint Genome Institute"/>
            <person name="Mondo S.J."/>
            <person name="Dannebaum R.O."/>
            <person name="Kuo R.C."/>
            <person name="Labutti K."/>
            <person name="Haridas S."/>
            <person name="Kuo A."/>
            <person name="Salamov A."/>
            <person name="Ahrendt S.R."/>
            <person name="Lipzen A."/>
            <person name="Sullivan W."/>
            <person name="Andreopoulos W.B."/>
            <person name="Clum A."/>
            <person name="Lindquist E."/>
            <person name="Daum C."/>
            <person name="Ramamoorthy G.K."/>
            <person name="Gryganskyi A."/>
            <person name="Culley D."/>
            <person name="Magnuson J.K."/>
            <person name="James T.Y."/>
            <person name="O'Malley M.A."/>
            <person name="Stajich J.E."/>
            <person name="Spatafora J.W."/>
            <person name="Visel A."/>
            <person name="Grigoriev I.V."/>
        </authorList>
    </citation>
    <scope>NUCLEOTIDE SEQUENCE [LARGE SCALE GENOMIC DNA]</scope>
    <source>
        <strain evidence="2 3">CBS 931.73</strain>
    </source>
</reference>
<evidence type="ECO:0000256" key="1">
    <source>
        <dbReference type="SAM" id="MobiDB-lite"/>
    </source>
</evidence>
<feature type="region of interest" description="Disordered" evidence="1">
    <location>
        <begin position="429"/>
        <end position="462"/>
    </location>
</feature>
<gene>
    <name evidence="2" type="ORF">K493DRAFT_64806</name>
</gene>
<organism evidence="2 3">
    <name type="scientific">Basidiobolus meristosporus CBS 931.73</name>
    <dbReference type="NCBI Taxonomy" id="1314790"/>
    <lineage>
        <taxon>Eukaryota</taxon>
        <taxon>Fungi</taxon>
        <taxon>Fungi incertae sedis</taxon>
        <taxon>Zoopagomycota</taxon>
        <taxon>Entomophthoromycotina</taxon>
        <taxon>Basidiobolomycetes</taxon>
        <taxon>Basidiobolales</taxon>
        <taxon>Basidiobolaceae</taxon>
        <taxon>Basidiobolus</taxon>
    </lineage>
</organism>
<keyword evidence="3" id="KW-1185">Reference proteome</keyword>
<dbReference type="InParanoid" id="A0A1Y1XVP7"/>
<dbReference type="EMBL" id="MCFE01000419">
    <property type="protein sequence ID" value="ORX89827.1"/>
    <property type="molecule type" value="Genomic_DNA"/>
</dbReference>
<dbReference type="Proteomes" id="UP000193498">
    <property type="component" value="Unassembled WGS sequence"/>
</dbReference>
<evidence type="ECO:0000313" key="3">
    <source>
        <dbReference type="Proteomes" id="UP000193498"/>
    </source>
</evidence>
<dbReference type="OrthoDB" id="6270916at2759"/>
<dbReference type="STRING" id="1314790.A0A1Y1XVP7"/>
<evidence type="ECO:0000313" key="2">
    <source>
        <dbReference type="EMBL" id="ORX89827.1"/>
    </source>
</evidence>